<dbReference type="InterPro" id="IPR010600">
    <property type="entry name" value="ITI_HC_C"/>
</dbReference>
<dbReference type="Pfam" id="PF06668">
    <property type="entry name" value="ITI_HC_C"/>
    <property type="match status" value="1"/>
</dbReference>
<protein>
    <submittedName>
        <fullName evidence="2">Inter-alpha-trypsin inhibitor heavy chain family member 6</fullName>
    </submittedName>
</protein>
<evidence type="ECO:0000259" key="1">
    <source>
        <dbReference type="Pfam" id="PF06668"/>
    </source>
</evidence>
<dbReference type="PANTHER" id="PTHR10338">
    <property type="entry name" value="INTER-ALPHA-TRYPSIN INHIBITOR HEAVY CHAIN FAMILY MEMBER"/>
    <property type="match status" value="1"/>
</dbReference>
<dbReference type="GO" id="GO:0004867">
    <property type="term" value="F:serine-type endopeptidase inhibitor activity"/>
    <property type="evidence" value="ECO:0007669"/>
    <property type="project" value="InterPro"/>
</dbReference>
<dbReference type="GO" id="GO:0030212">
    <property type="term" value="P:hyaluronan metabolic process"/>
    <property type="evidence" value="ECO:0007669"/>
    <property type="project" value="InterPro"/>
</dbReference>
<dbReference type="PANTHER" id="PTHR10338:SF155">
    <property type="entry name" value="INTER-ALPHA-TRYPSIN INHIBITOR HEAVY CHAIN H6"/>
    <property type="match status" value="1"/>
</dbReference>
<accession>A0A8T1RYK9</accession>
<dbReference type="AlphaFoldDB" id="A0A8T1RYK9"/>
<sequence length="210" mass="22221">VGSLPPAAGADLSQWLLLLPAESELLSAKDVAEEFVESLHPPAVYSFVAAKGERGVLDYEDYADLSEERDSDTDLAGARFFTFSSSVDGDPHFVARLPGSPETLCFTLDGHPGDVLQLVTDPPNGLSVHGHLVGAPPWPGSAARPRTYLDAITVRVGPPRLRSVITVTLRGVALRGERPLDLPFGRPAWVSRPGLGVRVGPGSNATLLLG</sequence>
<comment type="caution">
    <text evidence="2">The sequence shown here is derived from an EMBL/GenBank/DDBJ whole genome shotgun (WGS) entry which is preliminary data.</text>
</comment>
<dbReference type="EMBL" id="JAHGAV010001577">
    <property type="protein sequence ID" value="KAG6921982.1"/>
    <property type="molecule type" value="Genomic_DNA"/>
</dbReference>
<gene>
    <name evidence="2" type="ORF">G0U57_004347</name>
</gene>
<organism evidence="2 3">
    <name type="scientific">Chelydra serpentina</name>
    <name type="common">Snapping turtle</name>
    <name type="synonym">Testudo serpentina</name>
    <dbReference type="NCBI Taxonomy" id="8475"/>
    <lineage>
        <taxon>Eukaryota</taxon>
        <taxon>Metazoa</taxon>
        <taxon>Chordata</taxon>
        <taxon>Craniata</taxon>
        <taxon>Vertebrata</taxon>
        <taxon>Euteleostomi</taxon>
        <taxon>Archelosauria</taxon>
        <taxon>Testudinata</taxon>
        <taxon>Testudines</taxon>
        <taxon>Cryptodira</taxon>
        <taxon>Durocryptodira</taxon>
        <taxon>Americhelydia</taxon>
        <taxon>Chelydroidea</taxon>
        <taxon>Chelydridae</taxon>
        <taxon>Chelydra</taxon>
    </lineage>
</organism>
<evidence type="ECO:0000313" key="3">
    <source>
        <dbReference type="Proteomes" id="UP000765507"/>
    </source>
</evidence>
<name>A0A8T1RYK9_CHESE</name>
<feature type="non-terminal residue" evidence="2">
    <location>
        <position position="1"/>
    </location>
</feature>
<proteinExistence type="predicted"/>
<feature type="domain" description="Inter-alpha-trypsin inhibitor heavy chain C-terminal" evidence="1">
    <location>
        <begin position="124"/>
        <end position="208"/>
    </location>
</feature>
<evidence type="ECO:0000313" key="2">
    <source>
        <dbReference type="EMBL" id="KAG6921982.1"/>
    </source>
</evidence>
<dbReference type="OrthoDB" id="299997at2759"/>
<feature type="non-terminal residue" evidence="2">
    <location>
        <position position="210"/>
    </location>
</feature>
<keyword evidence="3" id="KW-1185">Reference proteome</keyword>
<reference evidence="2 3" key="1">
    <citation type="journal article" date="2020" name="G3 (Bethesda)">
        <title>Draft Genome of the Common Snapping Turtle, Chelydra serpentina, a Model for Phenotypic Plasticity in Reptiles.</title>
        <authorList>
            <person name="Das D."/>
            <person name="Singh S.K."/>
            <person name="Bierstedt J."/>
            <person name="Erickson A."/>
            <person name="Galli G.L.J."/>
            <person name="Crossley D.A. 2nd"/>
            <person name="Rhen T."/>
        </authorList>
    </citation>
    <scope>NUCLEOTIDE SEQUENCE [LARGE SCALE GENOMIC DNA]</scope>
    <source>
        <strain evidence="2">KW</strain>
    </source>
</reference>
<dbReference type="InterPro" id="IPR050934">
    <property type="entry name" value="ITIH"/>
</dbReference>
<dbReference type="Proteomes" id="UP000765507">
    <property type="component" value="Unassembled WGS sequence"/>
</dbReference>